<evidence type="ECO:0000256" key="1">
    <source>
        <dbReference type="ARBA" id="ARBA00023125"/>
    </source>
</evidence>
<reference evidence="4" key="1">
    <citation type="journal article" date="2021" name="PeerJ">
        <title>Extensive microbial diversity within the chicken gut microbiome revealed by metagenomics and culture.</title>
        <authorList>
            <person name="Gilroy R."/>
            <person name="Ravi A."/>
            <person name="Getino M."/>
            <person name="Pursley I."/>
            <person name="Horton D.L."/>
            <person name="Alikhan N.F."/>
            <person name="Baker D."/>
            <person name="Gharbi K."/>
            <person name="Hall N."/>
            <person name="Watson M."/>
            <person name="Adriaenssens E.M."/>
            <person name="Foster-Nyarko E."/>
            <person name="Jarju S."/>
            <person name="Secka A."/>
            <person name="Antonio M."/>
            <person name="Oren A."/>
            <person name="Chaudhuri R.R."/>
            <person name="La Ragione R."/>
            <person name="Hildebrand F."/>
            <person name="Pallen M.J."/>
        </authorList>
    </citation>
    <scope>NUCLEOTIDE SEQUENCE</scope>
    <source>
        <strain evidence="4">CHK156-179</strain>
    </source>
</reference>
<name>A0A9D2KE65_9FIRM</name>
<dbReference type="EMBL" id="DXAJ01000040">
    <property type="protein sequence ID" value="HJA02279.1"/>
    <property type="molecule type" value="Genomic_DNA"/>
</dbReference>
<dbReference type="Pfam" id="PF17929">
    <property type="entry name" value="TetR_C_34"/>
    <property type="match status" value="1"/>
</dbReference>
<gene>
    <name evidence="4" type="ORF">H9797_02735</name>
</gene>
<comment type="caution">
    <text evidence="4">The sequence shown here is derived from an EMBL/GenBank/DDBJ whole genome shotgun (WGS) entry which is preliminary data.</text>
</comment>
<dbReference type="PROSITE" id="PS50977">
    <property type="entry name" value="HTH_TETR_2"/>
    <property type="match status" value="1"/>
</dbReference>
<dbReference type="Gene3D" id="1.10.357.10">
    <property type="entry name" value="Tetracycline Repressor, domain 2"/>
    <property type="match status" value="1"/>
</dbReference>
<keyword evidence="1 2" id="KW-0238">DNA-binding</keyword>
<evidence type="ECO:0000313" key="4">
    <source>
        <dbReference type="EMBL" id="HJA02279.1"/>
    </source>
</evidence>
<dbReference type="InterPro" id="IPR041483">
    <property type="entry name" value="TetR_C_34"/>
</dbReference>
<sequence length="218" mass="25432">MKPPVSETGRERESSDALAAARREEIVDACAQLYEEMPFKDITILKIGEKTSFTRTSVYNYFRTKEEIFLALLEREYRTWTKELDALAEAEFAPKEFPARFAQLLERRRCMLKLLSMNLYDMEAGSRMEELTAFKRTYGKSMQAVRRCLKAHTRATDEEAEEFLYALYPFLFGLYPYAEVTKKQKEAMALAEVPYRRCTIAELARSLVEKLVFSFKGE</sequence>
<dbReference type="Pfam" id="PF00440">
    <property type="entry name" value="TetR_N"/>
    <property type="match status" value="1"/>
</dbReference>
<evidence type="ECO:0000313" key="5">
    <source>
        <dbReference type="Proteomes" id="UP000824221"/>
    </source>
</evidence>
<dbReference type="InterPro" id="IPR009057">
    <property type="entry name" value="Homeodomain-like_sf"/>
</dbReference>
<evidence type="ECO:0000256" key="2">
    <source>
        <dbReference type="PROSITE-ProRule" id="PRU00335"/>
    </source>
</evidence>
<dbReference type="AlphaFoldDB" id="A0A9D2KE65"/>
<evidence type="ECO:0000259" key="3">
    <source>
        <dbReference type="PROSITE" id="PS50977"/>
    </source>
</evidence>
<dbReference type="SUPFAM" id="SSF46689">
    <property type="entry name" value="Homeodomain-like"/>
    <property type="match status" value="1"/>
</dbReference>
<feature type="DNA-binding region" description="H-T-H motif" evidence="2">
    <location>
        <begin position="43"/>
        <end position="62"/>
    </location>
</feature>
<reference evidence="4" key="2">
    <citation type="submission" date="2021-04" db="EMBL/GenBank/DDBJ databases">
        <authorList>
            <person name="Gilroy R."/>
        </authorList>
    </citation>
    <scope>NUCLEOTIDE SEQUENCE</scope>
    <source>
        <strain evidence="4">CHK156-179</strain>
    </source>
</reference>
<feature type="domain" description="HTH tetR-type" evidence="3">
    <location>
        <begin position="20"/>
        <end position="80"/>
    </location>
</feature>
<proteinExistence type="predicted"/>
<dbReference type="Proteomes" id="UP000824221">
    <property type="component" value="Unassembled WGS sequence"/>
</dbReference>
<organism evidence="4 5">
    <name type="scientific">Candidatus Gallimonas gallistercoris</name>
    <dbReference type="NCBI Taxonomy" id="2838602"/>
    <lineage>
        <taxon>Bacteria</taxon>
        <taxon>Bacillati</taxon>
        <taxon>Bacillota</taxon>
        <taxon>Clostridia</taxon>
        <taxon>Candidatus Gallimonas</taxon>
    </lineage>
</organism>
<protein>
    <submittedName>
        <fullName evidence="4">TetR family transcriptional regulator</fullName>
    </submittedName>
</protein>
<dbReference type="GO" id="GO:0003677">
    <property type="term" value="F:DNA binding"/>
    <property type="evidence" value="ECO:0007669"/>
    <property type="project" value="UniProtKB-UniRule"/>
</dbReference>
<dbReference type="InterPro" id="IPR001647">
    <property type="entry name" value="HTH_TetR"/>
</dbReference>
<accession>A0A9D2KE65</accession>